<dbReference type="EMBL" id="NQVE01000098">
    <property type="protein sequence ID" value="RAL48490.1"/>
    <property type="molecule type" value="Genomic_DNA"/>
</dbReference>
<dbReference type="PANTHER" id="PTHR33825">
    <property type="entry name" value="CHITINASE-LIKE PROTEIN"/>
    <property type="match status" value="1"/>
</dbReference>
<organism evidence="1 2">
    <name type="scientific">Cuscuta australis</name>
    <dbReference type="NCBI Taxonomy" id="267555"/>
    <lineage>
        <taxon>Eukaryota</taxon>
        <taxon>Viridiplantae</taxon>
        <taxon>Streptophyta</taxon>
        <taxon>Embryophyta</taxon>
        <taxon>Tracheophyta</taxon>
        <taxon>Spermatophyta</taxon>
        <taxon>Magnoliopsida</taxon>
        <taxon>eudicotyledons</taxon>
        <taxon>Gunneridae</taxon>
        <taxon>Pentapetalae</taxon>
        <taxon>asterids</taxon>
        <taxon>lamiids</taxon>
        <taxon>Solanales</taxon>
        <taxon>Convolvulaceae</taxon>
        <taxon>Cuscuteae</taxon>
        <taxon>Cuscuta</taxon>
        <taxon>Cuscuta subgen. Grammica</taxon>
        <taxon>Cuscuta sect. Cleistogrammica</taxon>
    </lineage>
</organism>
<gene>
    <name evidence="1" type="ORF">DM860_005914</name>
</gene>
<proteinExistence type="predicted"/>
<evidence type="ECO:0000313" key="1">
    <source>
        <dbReference type="EMBL" id="RAL48490.1"/>
    </source>
</evidence>
<sequence>MMSSIKFHLSPSGLSSTSSRALAGGFQFVSLRRHQHIRFAALSIESGNISSPEQSDQPRLTSSIGSAPVLQPPQSVIITPEHITLLTFCACAAAISTTWLLFSTTPKLLALKRSASSLEKLMDAMEEELPETMAAVRLSGMEIIDLTAELSELGRDVTEGLKRSTRAGHLAGERLQQLTRGASQMQPKAEGSELARNVRGIREGIVKGHSSLKMLFTLFPYLVSAFNFFTLQAMRLDCRNQIFSGCGFRVISSR</sequence>
<dbReference type="PANTHER" id="PTHR33825:SF5">
    <property type="entry name" value="TRANSMEMBRANE PROTEIN"/>
    <property type="match status" value="1"/>
</dbReference>
<dbReference type="Proteomes" id="UP000249390">
    <property type="component" value="Unassembled WGS sequence"/>
</dbReference>
<keyword evidence="2" id="KW-1185">Reference proteome</keyword>
<protein>
    <recommendedName>
        <fullName evidence="3">Transmembrane protein</fullName>
    </recommendedName>
</protein>
<evidence type="ECO:0000313" key="2">
    <source>
        <dbReference type="Proteomes" id="UP000249390"/>
    </source>
</evidence>
<dbReference type="AlphaFoldDB" id="A0A328DT64"/>
<evidence type="ECO:0008006" key="3">
    <source>
        <dbReference type="Google" id="ProtNLM"/>
    </source>
</evidence>
<name>A0A328DT64_9ASTE</name>
<comment type="caution">
    <text evidence="1">The sequence shown here is derived from an EMBL/GenBank/DDBJ whole genome shotgun (WGS) entry which is preliminary data.</text>
</comment>
<reference evidence="1 2" key="1">
    <citation type="submission" date="2018-06" db="EMBL/GenBank/DDBJ databases">
        <title>The Genome of Cuscuta australis (Dodder) Provides Insight into the Evolution of Plant Parasitism.</title>
        <authorList>
            <person name="Liu H."/>
        </authorList>
    </citation>
    <scope>NUCLEOTIDE SEQUENCE [LARGE SCALE GENOMIC DNA]</scope>
    <source>
        <strain evidence="2">cv. Yunnan</strain>
        <tissue evidence="1">Vines</tissue>
    </source>
</reference>
<accession>A0A328DT64</accession>